<organism evidence="1 2">
    <name type="scientific">Paenibacillus mesotrionivorans</name>
    <dbReference type="NCBI Taxonomy" id="3160968"/>
    <lineage>
        <taxon>Bacteria</taxon>
        <taxon>Bacillati</taxon>
        <taxon>Bacillota</taxon>
        <taxon>Bacilli</taxon>
        <taxon>Bacillales</taxon>
        <taxon>Paenibacillaceae</taxon>
        <taxon>Paenibacillus</taxon>
    </lineage>
</organism>
<reference evidence="1" key="1">
    <citation type="submission" date="2024-12" db="EMBL/GenBank/DDBJ databases">
        <authorList>
            <person name="Wu N."/>
        </authorList>
    </citation>
    <scope>NUCLEOTIDE SEQUENCE</scope>
    <source>
        <strain evidence="1">P15</strain>
    </source>
</reference>
<sequence>MKIQNFKYSEKGLNRFFGPLEAKIMEILWSHTECSIRDVQKMLDQERNLNFNTIMTVMNRLLEKGVLTKRMDGRTSLFRPVHSKEDFMDIQSKEITHELMEDFGPLVVNHMIDALDEADPDLLSLLEQKIESLKKGR</sequence>
<dbReference type="EMBL" id="JBJURJ010000026">
    <property type="protein sequence ID" value="MFM9332096.1"/>
    <property type="molecule type" value="Genomic_DNA"/>
</dbReference>
<comment type="caution">
    <text evidence="1">The sequence shown here is derived from an EMBL/GenBank/DDBJ whole genome shotgun (WGS) entry which is preliminary data.</text>
</comment>
<name>A0ACC7P6X2_9BACL</name>
<dbReference type="Proteomes" id="UP001631969">
    <property type="component" value="Unassembled WGS sequence"/>
</dbReference>
<protein>
    <submittedName>
        <fullName evidence="1">BlaI/MecI/CopY family transcriptional regulator</fullName>
    </submittedName>
</protein>
<evidence type="ECO:0000313" key="1">
    <source>
        <dbReference type="EMBL" id="MFM9332096.1"/>
    </source>
</evidence>
<proteinExistence type="predicted"/>
<accession>A0ACC7P6X2</accession>
<gene>
    <name evidence="1" type="ORF">ACI1P1_27745</name>
</gene>
<keyword evidence="2" id="KW-1185">Reference proteome</keyword>
<evidence type="ECO:0000313" key="2">
    <source>
        <dbReference type="Proteomes" id="UP001631969"/>
    </source>
</evidence>